<dbReference type="RefSeq" id="WP_095909091.1">
    <property type="nucleotide sequence ID" value="NZ_CP022385.1"/>
</dbReference>
<feature type="transmembrane region" description="Helical" evidence="1">
    <location>
        <begin position="39"/>
        <end position="62"/>
    </location>
</feature>
<organism evidence="2 3">
    <name type="scientific">Capnocytophaga sputigena</name>
    <dbReference type="NCBI Taxonomy" id="1019"/>
    <lineage>
        <taxon>Bacteria</taxon>
        <taxon>Pseudomonadati</taxon>
        <taxon>Bacteroidota</taxon>
        <taxon>Flavobacteriia</taxon>
        <taxon>Flavobacteriales</taxon>
        <taxon>Flavobacteriaceae</taxon>
        <taxon>Capnocytophaga</taxon>
    </lineage>
</organism>
<keyword evidence="1" id="KW-1133">Transmembrane helix</keyword>
<evidence type="ECO:0000313" key="3">
    <source>
        <dbReference type="Proteomes" id="UP000217301"/>
    </source>
</evidence>
<evidence type="ECO:0000313" key="2">
    <source>
        <dbReference type="EMBL" id="ATA83402.1"/>
    </source>
</evidence>
<dbReference type="Proteomes" id="UP000217301">
    <property type="component" value="Chromosome"/>
</dbReference>
<dbReference type="EMBL" id="CP022385">
    <property type="protein sequence ID" value="ATA83402.1"/>
    <property type="molecule type" value="Genomic_DNA"/>
</dbReference>
<gene>
    <name evidence="2" type="ORF">CGC55_02280</name>
</gene>
<evidence type="ECO:0000256" key="1">
    <source>
        <dbReference type="SAM" id="Phobius"/>
    </source>
</evidence>
<feature type="transmembrane region" description="Helical" evidence="1">
    <location>
        <begin position="83"/>
        <end position="105"/>
    </location>
</feature>
<keyword evidence="1" id="KW-0472">Membrane</keyword>
<protein>
    <submittedName>
        <fullName evidence="2">Uncharacterized protein</fullName>
    </submittedName>
</protein>
<accession>A0ABM6MHJ5</accession>
<reference evidence="3" key="1">
    <citation type="submission" date="2017-06" db="EMBL/GenBank/DDBJ databases">
        <title>Capnocytophaga spp. assemblies.</title>
        <authorList>
            <person name="Gulvik C.A."/>
        </authorList>
    </citation>
    <scope>NUCLEOTIDE SEQUENCE [LARGE SCALE GENOMIC DNA]</scope>
    <source>
        <strain evidence="3">KC1668</strain>
    </source>
</reference>
<keyword evidence="1" id="KW-0812">Transmembrane</keyword>
<sequence>MKKRLLYLSITFLSAAILALIIVATRSLCNSYYHSPLATILFKAVFIITYIIFPLFFIYLIIAETNLNFMYQHSLRKRQHKRTSSFTLSLITLALVLLSLLARLFL</sequence>
<keyword evidence="3" id="KW-1185">Reference proteome</keyword>
<name>A0ABM6MHJ5_CAPSP</name>
<proteinExistence type="predicted"/>